<dbReference type="Proteomes" id="UP001164286">
    <property type="component" value="Unassembled WGS sequence"/>
</dbReference>
<dbReference type="GeneID" id="77731175"/>
<dbReference type="AlphaFoldDB" id="A0AA38HBB2"/>
<gene>
    <name evidence="2" type="ORF">MKK02DRAFT_42402</name>
</gene>
<evidence type="ECO:0000256" key="1">
    <source>
        <dbReference type="SAM" id="MobiDB-lite"/>
    </source>
</evidence>
<accession>A0AA38HBB2</accession>
<name>A0AA38HBB2_9TREE</name>
<feature type="region of interest" description="Disordered" evidence="1">
    <location>
        <begin position="23"/>
        <end position="45"/>
    </location>
</feature>
<protein>
    <submittedName>
        <fullName evidence="2">Uncharacterized protein</fullName>
    </submittedName>
</protein>
<dbReference type="RefSeq" id="XP_052947795.1">
    <property type="nucleotide sequence ID" value="XM_053091970.1"/>
</dbReference>
<evidence type="ECO:0000313" key="2">
    <source>
        <dbReference type="EMBL" id="KAI9638018.1"/>
    </source>
</evidence>
<proteinExistence type="predicted"/>
<organism evidence="2 3">
    <name type="scientific">Dioszegia hungarica</name>
    <dbReference type="NCBI Taxonomy" id="4972"/>
    <lineage>
        <taxon>Eukaryota</taxon>
        <taxon>Fungi</taxon>
        <taxon>Dikarya</taxon>
        <taxon>Basidiomycota</taxon>
        <taxon>Agaricomycotina</taxon>
        <taxon>Tremellomycetes</taxon>
        <taxon>Tremellales</taxon>
        <taxon>Bulleribasidiaceae</taxon>
        <taxon>Dioszegia</taxon>
    </lineage>
</organism>
<keyword evidence="3" id="KW-1185">Reference proteome</keyword>
<evidence type="ECO:0000313" key="3">
    <source>
        <dbReference type="Proteomes" id="UP001164286"/>
    </source>
</evidence>
<comment type="caution">
    <text evidence="2">The sequence shown here is derived from an EMBL/GenBank/DDBJ whole genome shotgun (WGS) entry which is preliminary data.</text>
</comment>
<sequence>MKAVQTASTALRIIRAQPITTAARFSSSEAGPSSPSTPKPTPRRLPRPILRNLVELHHHSASFLQDPSSIPSGFKTAFNALHTPKFTSYNEFASNARNLQSRRPLGGLENFKTMRNGGTGAVVDMKEPRPEEARLSRSAWTGERSWSEEGGGMLTERETRVQEALYGTWTRDAKGRASTIEVGLDGVEEYMETRGETVNKGADVWEGRHNEA</sequence>
<dbReference type="EMBL" id="JAKWFO010000003">
    <property type="protein sequence ID" value="KAI9638018.1"/>
    <property type="molecule type" value="Genomic_DNA"/>
</dbReference>
<reference evidence="2" key="1">
    <citation type="journal article" date="2022" name="G3 (Bethesda)">
        <title>High quality genome of the basidiomycete yeast Dioszegia hungarica PDD-24b-2 isolated from cloud water.</title>
        <authorList>
            <person name="Jarrige D."/>
            <person name="Haridas S."/>
            <person name="Bleykasten-Grosshans C."/>
            <person name="Joly M."/>
            <person name="Nadalig T."/>
            <person name="Sancelme M."/>
            <person name="Vuilleumier S."/>
            <person name="Grigoriev I.V."/>
            <person name="Amato P."/>
            <person name="Bringel F."/>
        </authorList>
    </citation>
    <scope>NUCLEOTIDE SEQUENCE</scope>
    <source>
        <strain evidence="2">PDD-24b-2</strain>
    </source>
</reference>